<dbReference type="PANTHER" id="PTHR47128">
    <property type="match status" value="1"/>
</dbReference>
<dbReference type="Pfam" id="PF13460">
    <property type="entry name" value="NAD_binding_10"/>
    <property type="match status" value="1"/>
</dbReference>
<dbReference type="Gene3D" id="3.40.50.720">
    <property type="entry name" value="NAD(P)-binding Rossmann-like Domain"/>
    <property type="match status" value="1"/>
</dbReference>
<dbReference type="InterPro" id="IPR044256">
    <property type="entry name" value="HCF244-like"/>
</dbReference>
<keyword evidence="5" id="KW-1185">Reference proteome</keyword>
<dbReference type="KEGG" id="glj:GKIL_2576"/>
<dbReference type="GO" id="GO:0009523">
    <property type="term" value="C:photosystem II"/>
    <property type="evidence" value="ECO:0007669"/>
    <property type="project" value="UniProtKB-KW"/>
</dbReference>
<proteinExistence type="predicted"/>
<evidence type="ECO:0000313" key="5">
    <source>
        <dbReference type="Proteomes" id="UP000017396"/>
    </source>
</evidence>
<dbReference type="HOGENOM" id="CLU_007383_6_6_3"/>
<gene>
    <name evidence="4" type="primary">ycf39</name>
    <name evidence="4" type="ORF">GKIL_2576</name>
</gene>
<feature type="domain" description="NAD(P)-binding" evidence="3">
    <location>
        <begin position="6"/>
        <end position="188"/>
    </location>
</feature>
<dbReference type="STRING" id="1183438.GKIL_2576"/>
<protein>
    <submittedName>
        <fullName evidence="4">Ycf39</fullName>
    </submittedName>
</protein>
<dbReference type="GO" id="GO:0015979">
    <property type="term" value="P:photosynthesis"/>
    <property type="evidence" value="ECO:0007669"/>
    <property type="project" value="UniProtKB-KW"/>
</dbReference>
<dbReference type="AlphaFoldDB" id="U5QIP3"/>
<evidence type="ECO:0000256" key="1">
    <source>
        <dbReference type="ARBA" id="ARBA00022531"/>
    </source>
</evidence>
<reference evidence="4 5" key="1">
    <citation type="journal article" date="2013" name="PLoS ONE">
        <title>Cultivation and Complete Genome Sequencing of Gloeobacter kilaueensis sp. nov., from a Lava Cave in Kilauea Caldera, Hawai'i.</title>
        <authorList>
            <person name="Saw J.H."/>
            <person name="Schatz M."/>
            <person name="Brown M.V."/>
            <person name="Kunkel D.D."/>
            <person name="Foster J.S."/>
            <person name="Shick H."/>
            <person name="Christensen S."/>
            <person name="Hou S."/>
            <person name="Wan X."/>
            <person name="Donachie S.P."/>
        </authorList>
    </citation>
    <scope>NUCLEOTIDE SEQUENCE [LARGE SCALE GENOMIC DNA]</scope>
    <source>
        <strain evidence="5">JS</strain>
    </source>
</reference>
<evidence type="ECO:0000256" key="2">
    <source>
        <dbReference type="ARBA" id="ARBA00023276"/>
    </source>
</evidence>
<evidence type="ECO:0000259" key="3">
    <source>
        <dbReference type="Pfam" id="PF13460"/>
    </source>
</evidence>
<dbReference type="SUPFAM" id="SSF51735">
    <property type="entry name" value="NAD(P)-binding Rossmann-fold domains"/>
    <property type="match status" value="1"/>
</dbReference>
<dbReference type="EMBL" id="CP003587">
    <property type="protein sequence ID" value="AGY58822.1"/>
    <property type="molecule type" value="Genomic_DNA"/>
</dbReference>
<keyword evidence="1" id="KW-0602">Photosynthesis</keyword>
<keyword evidence="2" id="KW-0604">Photosystem II</keyword>
<evidence type="ECO:0000313" key="4">
    <source>
        <dbReference type="EMBL" id="AGY58822.1"/>
    </source>
</evidence>
<dbReference type="CDD" id="cd05243">
    <property type="entry name" value="SDR_a5"/>
    <property type="match status" value="1"/>
</dbReference>
<dbReference type="PANTHER" id="PTHR47128:SF2">
    <property type="entry name" value="PROTEIN HIGH CHLOROPHYLL FLUORESCENCE PHENOTYPE 244, CHLOROPLASTIC"/>
    <property type="match status" value="1"/>
</dbReference>
<dbReference type="InterPro" id="IPR016040">
    <property type="entry name" value="NAD(P)-bd_dom"/>
</dbReference>
<sequence>MFLVTGATGSLGRRIVRSLCRRGESVRAFVRLEARYADLEQLGAEIFIGDLCHRELIERALQGVRYVISAHGSGPGGNVSQVDYQANIDLIEAAQKQAVDHFVFVSVLGADRYYDDAPVFKAKREVEKYLSRHSLPYTILRPSGFASDLLARARNFERTGFYLLIGRKENRTSIVSTDDLSEIAIHCVSLPEARNRTFAVGGPESLRRDEIPCIFEKVFNRAGQILHLPIEVFDAARSLIGLVNPAIGRDLGTLRVLLANEYTCDPHEVQQVFSIELESLHHFLRRNLQFST</sequence>
<organism evidence="4 5">
    <name type="scientific">Gloeobacter kilaueensis (strain ATCC BAA-2537 / CCAP 1431/1 / ULC 316 / JS1)</name>
    <dbReference type="NCBI Taxonomy" id="1183438"/>
    <lineage>
        <taxon>Bacteria</taxon>
        <taxon>Bacillati</taxon>
        <taxon>Cyanobacteriota</taxon>
        <taxon>Cyanophyceae</taxon>
        <taxon>Gloeobacterales</taxon>
        <taxon>Gloeobacteraceae</taxon>
        <taxon>Gloeobacter</taxon>
    </lineage>
</organism>
<dbReference type="eggNOG" id="COG0702">
    <property type="taxonomic scope" value="Bacteria"/>
</dbReference>
<dbReference type="RefSeq" id="WP_023174013.1">
    <property type="nucleotide sequence ID" value="NC_022600.1"/>
</dbReference>
<dbReference type="PATRIC" id="fig|1183438.3.peg.2537"/>
<dbReference type="OrthoDB" id="504564at2"/>
<name>U5QIP3_GLOK1</name>
<accession>U5QIP3</accession>
<dbReference type="Proteomes" id="UP000017396">
    <property type="component" value="Chromosome"/>
</dbReference>
<dbReference type="InterPro" id="IPR036291">
    <property type="entry name" value="NAD(P)-bd_dom_sf"/>
</dbReference>